<evidence type="ECO:0000256" key="1">
    <source>
        <dbReference type="SAM" id="MobiDB-lite"/>
    </source>
</evidence>
<organism evidence="2 3">
    <name type="scientific">Bifidobacterium bifidum</name>
    <dbReference type="NCBI Taxonomy" id="1681"/>
    <lineage>
        <taxon>Bacteria</taxon>
        <taxon>Bacillati</taxon>
        <taxon>Actinomycetota</taxon>
        <taxon>Actinomycetes</taxon>
        <taxon>Bifidobacteriales</taxon>
        <taxon>Bifidobacteriaceae</taxon>
        <taxon>Bifidobacterium</taxon>
    </lineage>
</organism>
<feature type="compositionally biased region" description="Basic residues" evidence="1">
    <location>
        <begin position="27"/>
        <end position="36"/>
    </location>
</feature>
<dbReference type="PATRIC" id="fig|1681.53.peg.1446"/>
<evidence type="ECO:0000313" key="3">
    <source>
        <dbReference type="Proteomes" id="UP000070092"/>
    </source>
</evidence>
<dbReference type="EMBL" id="LRPO01000040">
    <property type="protein sequence ID" value="KWZ80776.1"/>
    <property type="molecule type" value="Genomic_DNA"/>
</dbReference>
<dbReference type="AlphaFoldDB" id="A0A133KMQ8"/>
<comment type="caution">
    <text evidence="2">The sequence shown here is derived from an EMBL/GenBank/DDBJ whole genome shotgun (WGS) entry which is preliminary data.</text>
</comment>
<evidence type="ECO:0000313" key="2">
    <source>
        <dbReference type="EMBL" id="KWZ80776.1"/>
    </source>
</evidence>
<dbReference type="Proteomes" id="UP000070092">
    <property type="component" value="Unassembled WGS sequence"/>
</dbReference>
<protein>
    <submittedName>
        <fullName evidence="2">Uncharacterized protein</fullName>
    </submittedName>
</protein>
<feature type="compositionally biased region" description="Basic and acidic residues" evidence="1">
    <location>
        <begin position="37"/>
        <end position="54"/>
    </location>
</feature>
<accession>A0A133KMQ8</accession>
<reference evidence="2 3" key="1">
    <citation type="submission" date="2016-01" db="EMBL/GenBank/DDBJ databases">
        <authorList>
            <person name="Oliw E.H."/>
        </authorList>
    </citation>
    <scope>NUCLEOTIDE SEQUENCE [LARGE SCALE GENOMIC DNA]</scope>
    <source>
        <strain evidence="2 3">MJR8628B</strain>
    </source>
</reference>
<proteinExistence type="predicted"/>
<name>A0A133KMQ8_BIFBI</name>
<feature type="compositionally biased region" description="Pro residues" evidence="1">
    <location>
        <begin position="9"/>
        <end position="18"/>
    </location>
</feature>
<gene>
    <name evidence="2" type="ORF">HMPREF3196_01468</name>
</gene>
<sequence length="69" mass="7605">MVQPAANCRPPPPSPPQHGPKSPQSAIRRKISFRRPKPGDCEFGARKGRAERSRCPINTPAIHPGKTHF</sequence>
<feature type="region of interest" description="Disordered" evidence="1">
    <location>
        <begin position="1"/>
        <end position="69"/>
    </location>
</feature>